<comment type="caution">
    <text evidence="1">The sequence shown here is derived from an EMBL/GenBank/DDBJ whole genome shotgun (WGS) entry which is preliminary data.</text>
</comment>
<accession>A0A8S0PP13</accession>
<gene>
    <name evidence="1" type="ORF">OLEA9_A001287</name>
</gene>
<evidence type="ECO:0000313" key="2">
    <source>
        <dbReference type="Proteomes" id="UP000594638"/>
    </source>
</evidence>
<dbReference type="Proteomes" id="UP000594638">
    <property type="component" value="Unassembled WGS sequence"/>
</dbReference>
<keyword evidence="2" id="KW-1185">Reference proteome</keyword>
<name>A0A8S0PP13_OLEEU</name>
<reference evidence="1 2" key="1">
    <citation type="submission" date="2019-12" db="EMBL/GenBank/DDBJ databases">
        <authorList>
            <person name="Alioto T."/>
            <person name="Alioto T."/>
            <person name="Gomez Garrido J."/>
        </authorList>
    </citation>
    <scope>NUCLEOTIDE SEQUENCE [LARGE SCALE GENOMIC DNA]</scope>
</reference>
<protein>
    <submittedName>
        <fullName evidence="1">Uncharacterized protein</fullName>
    </submittedName>
</protein>
<dbReference type="Gramene" id="OE9A001287T1">
    <property type="protein sequence ID" value="OE9A001287C1"/>
    <property type="gene ID" value="OE9A001287"/>
</dbReference>
<sequence length="75" mass="8594">DVTKLDTQRTECLEDFHMQNPYILDAGPPVFVVLMIHTPEDLTLAPMGYVCQSSRDMVLEVKALEDIFMMHVIIQ</sequence>
<organism evidence="1 2">
    <name type="scientific">Olea europaea subsp. europaea</name>
    <dbReference type="NCBI Taxonomy" id="158383"/>
    <lineage>
        <taxon>Eukaryota</taxon>
        <taxon>Viridiplantae</taxon>
        <taxon>Streptophyta</taxon>
        <taxon>Embryophyta</taxon>
        <taxon>Tracheophyta</taxon>
        <taxon>Spermatophyta</taxon>
        <taxon>Magnoliopsida</taxon>
        <taxon>eudicotyledons</taxon>
        <taxon>Gunneridae</taxon>
        <taxon>Pentapetalae</taxon>
        <taxon>asterids</taxon>
        <taxon>lamiids</taxon>
        <taxon>Lamiales</taxon>
        <taxon>Oleaceae</taxon>
        <taxon>Oleeae</taxon>
        <taxon>Olea</taxon>
    </lineage>
</organism>
<dbReference type="EMBL" id="CACTIH010000117">
    <property type="protein sequence ID" value="CAA2954542.1"/>
    <property type="molecule type" value="Genomic_DNA"/>
</dbReference>
<evidence type="ECO:0000313" key="1">
    <source>
        <dbReference type="EMBL" id="CAA2954542.1"/>
    </source>
</evidence>
<proteinExistence type="predicted"/>
<dbReference type="AlphaFoldDB" id="A0A8S0PP13"/>
<feature type="non-terminal residue" evidence="1">
    <location>
        <position position="1"/>
    </location>
</feature>